<dbReference type="EMBL" id="LR798335">
    <property type="protein sequence ID" value="CAB5224405.1"/>
    <property type="molecule type" value="Genomic_DNA"/>
</dbReference>
<accession>A0A6J7X2L7</accession>
<protein>
    <submittedName>
        <fullName evidence="1">Uncharacterized protein</fullName>
    </submittedName>
</protein>
<gene>
    <name evidence="1" type="ORF">UFOVP393_70</name>
</gene>
<sequence length="82" mass="9249">MTLEELKQIPLRYTFGYSADTHAVRQYENTKHGIAKQVITPRSKKTGKWGTGKATYMLLATKEEFTTIDGLLAAINTQEKNT</sequence>
<organism evidence="1">
    <name type="scientific">uncultured Caudovirales phage</name>
    <dbReference type="NCBI Taxonomy" id="2100421"/>
    <lineage>
        <taxon>Viruses</taxon>
        <taxon>Duplodnaviria</taxon>
        <taxon>Heunggongvirae</taxon>
        <taxon>Uroviricota</taxon>
        <taxon>Caudoviricetes</taxon>
        <taxon>Peduoviridae</taxon>
        <taxon>Maltschvirus</taxon>
        <taxon>Maltschvirus maltsch</taxon>
    </lineage>
</organism>
<evidence type="ECO:0000313" key="1">
    <source>
        <dbReference type="EMBL" id="CAB5224405.1"/>
    </source>
</evidence>
<proteinExistence type="predicted"/>
<name>A0A6J7X2L7_9CAUD</name>
<reference evidence="1" key="1">
    <citation type="submission" date="2020-05" db="EMBL/GenBank/DDBJ databases">
        <authorList>
            <person name="Chiriac C."/>
            <person name="Salcher M."/>
            <person name="Ghai R."/>
            <person name="Kavagutti S V."/>
        </authorList>
    </citation>
    <scope>NUCLEOTIDE SEQUENCE</scope>
</reference>